<evidence type="ECO:0000313" key="2">
    <source>
        <dbReference type="EMBL" id="QKS58679.1"/>
    </source>
</evidence>
<evidence type="ECO:0000313" key="4">
    <source>
        <dbReference type="Proteomes" id="UP000509327"/>
    </source>
</evidence>
<proteinExistence type="predicted"/>
<keyword evidence="4" id="KW-1185">Reference proteome</keyword>
<dbReference type="OrthoDB" id="2624402at2"/>
<dbReference type="EMBL" id="CP054614">
    <property type="protein sequence ID" value="QKS58679.1"/>
    <property type="molecule type" value="Genomic_DNA"/>
</dbReference>
<dbReference type="AlphaFoldDB" id="A0A2V4VLI7"/>
<evidence type="ECO:0000313" key="3">
    <source>
        <dbReference type="Proteomes" id="UP000247790"/>
    </source>
</evidence>
<sequence length="173" mass="19504">MNDECIKQLVGAVSLEQYVVQGTFQRCLSADVQITLEQAKAQADEIWSVRKEELEVISFDYEGYTVNMTFQTDGLLLFDSVDIWAKEGGGTTTGSSKPGALETLEGWQHYAENEGMQLEGFDIGDEQVYLLPSAVTLHYLKQENKWRLVKVAGAYRSVEQVRDRLQNIANARM</sequence>
<dbReference type="RefSeq" id="WP_110898232.1">
    <property type="nucleotide sequence ID" value="NZ_CP054614.1"/>
</dbReference>
<protein>
    <submittedName>
        <fullName evidence="1">Uncharacterized protein</fullName>
    </submittedName>
</protein>
<evidence type="ECO:0000313" key="1">
    <source>
        <dbReference type="EMBL" id="PYE47152.1"/>
    </source>
</evidence>
<accession>A0A2V4VLI7</accession>
<dbReference type="Proteomes" id="UP000509327">
    <property type="component" value="Chromosome"/>
</dbReference>
<dbReference type="EMBL" id="QJSW01000015">
    <property type="protein sequence ID" value="PYE47152.1"/>
    <property type="molecule type" value="Genomic_DNA"/>
</dbReference>
<reference evidence="1 3" key="1">
    <citation type="submission" date="2018-06" db="EMBL/GenBank/DDBJ databases">
        <title>Genomic Encyclopedia of Type Strains, Phase III (KMG-III): the genomes of soil and plant-associated and newly described type strains.</title>
        <authorList>
            <person name="Whitman W."/>
        </authorList>
    </citation>
    <scope>NUCLEOTIDE SEQUENCE [LARGE SCALE GENOMIC DNA]</scope>
    <source>
        <strain evidence="1 3">CECT 7022</strain>
    </source>
</reference>
<gene>
    <name evidence="1" type="ORF">DFQ00_1151</name>
    <name evidence="2" type="ORF">HUB98_22240</name>
</gene>
<organism evidence="1 3">
    <name type="scientific">Paenibacillus barcinonensis</name>
    <dbReference type="NCBI Taxonomy" id="198119"/>
    <lineage>
        <taxon>Bacteria</taxon>
        <taxon>Bacillati</taxon>
        <taxon>Bacillota</taxon>
        <taxon>Bacilli</taxon>
        <taxon>Bacillales</taxon>
        <taxon>Paenibacillaceae</taxon>
        <taxon>Paenibacillus</taxon>
    </lineage>
</organism>
<reference evidence="2 4" key="2">
    <citation type="submission" date="2020-06" db="EMBL/GenBank/DDBJ databases">
        <title>Complete genome of Paenibacillus barcinonensis KACC11450.</title>
        <authorList>
            <person name="Kim M."/>
            <person name="Park Y.-J."/>
            <person name="Shin J.-H."/>
        </authorList>
    </citation>
    <scope>NUCLEOTIDE SEQUENCE [LARGE SCALE GENOMIC DNA]</scope>
    <source>
        <strain evidence="2 4">KACC11450</strain>
    </source>
</reference>
<name>A0A2V4VLI7_PAEBA</name>
<dbReference type="Proteomes" id="UP000247790">
    <property type="component" value="Unassembled WGS sequence"/>
</dbReference>